<sequence>MLPTSSAEPNPPAPPLNTRRTDRFIGSREYLEEIATDVTQRDSLIRDIPAGENQSDPYRVKPPDRHPPLRIGQNQIHLHPQASKSKYTQPRSGLPNLYPSIESQGQTTRWV</sequence>
<name>A0A101LZK7_PICGL</name>
<keyword evidence="2" id="KW-0496">Mitochondrion</keyword>
<feature type="region of interest" description="Disordered" evidence="1">
    <location>
        <begin position="1"/>
        <end position="24"/>
    </location>
</feature>
<dbReference type="EMBL" id="LKAM01000006">
    <property type="protein sequence ID" value="KUM48284.1"/>
    <property type="molecule type" value="Genomic_DNA"/>
</dbReference>
<organism evidence="2">
    <name type="scientific">Picea glauca</name>
    <name type="common">White spruce</name>
    <name type="synonym">Pinus glauca</name>
    <dbReference type="NCBI Taxonomy" id="3330"/>
    <lineage>
        <taxon>Eukaryota</taxon>
        <taxon>Viridiplantae</taxon>
        <taxon>Streptophyta</taxon>
        <taxon>Embryophyta</taxon>
        <taxon>Tracheophyta</taxon>
        <taxon>Spermatophyta</taxon>
        <taxon>Pinopsida</taxon>
        <taxon>Pinidae</taxon>
        <taxon>Conifers I</taxon>
        <taxon>Pinales</taxon>
        <taxon>Pinaceae</taxon>
        <taxon>Picea</taxon>
    </lineage>
</organism>
<feature type="region of interest" description="Disordered" evidence="1">
    <location>
        <begin position="40"/>
        <end position="111"/>
    </location>
</feature>
<protein>
    <submittedName>
        <fullName evidence="2">Uncharacterized protein</fullName>
    </submittedName>
</protein>
<accession>A0A101LZK7</accession>
<evidence type="ECO:0000256" key="1">
    <source>
        <dbReference type="SAM" id="MobiDB-lite"/>
    </source>
</evidence>
<dbReference type="AlphaFoldDB" id="A0A101LZK7"/>
<gene>
    <name evidence="2" type="ORF">ABT39_MTgene5284</name>
</gene>
<feature type="compositionally biased region" description="Basic and acidic residues" evidence="1">
    <location>
        <begin position="58"/>
        <end position="67"/>
    </location>
</feature>
<proteinExistence type="predicted"/>
<comment type="caution">
    <text evidence="2">The sequence shown here is derived from an EMBL/GenBank/DDBJ whole genome shotgun (WGS) entry which is preliminary data.</text>
</comment>
<evidence type="ECO:0000313" key="2">
    <source>
        <dbReference type="EMBL" id="KUM48284.1"/>
    </source>
</evidence>
<geneLocation type="mitochondrion" evidence="2"/>
<reference evidence="2" key="1">
    <citation type="journal article" date="2015" name="Genome Biol. Evol.">
        <title>Organellar Genomes of White Spruce (Picea glauca): Assembly and Annotation.</title>
        <authorList>
            <person name="Jackman S.D."/>
            <person name="Warren R.L."/>
            <person name="Gibb E.A."/>
            <person name="Vandervalk B.P."/>
            <person name="Mohamadi H."/>
            <person name="Chu J."/>
            <person name="Raymond A."/>
            <person name="Pleasance S."/>
            <person name="Coope R."/>
            <person name="Wildung M.R."/>
            <person name="Ritland C.E."/>
            <person name="Bousquet J."/>
            <person name="Jones S.J."/>
            <person name="Bohlmann J."/>
            <person name="Birol I."/>
        </authorList>
    </citation>
    <scope>NUCLEOTIDE SEQUENCE [LARGE SCALE GENOMIC DNA]</scope>
    <source>
        <tissue evidence="2">Flushing bud</tissue>
    </source>
</reference>
<feature type="compositionally biased region" description="Polar residues" evidence="1">
    <location>
        <begin position="101"/>
        <end position="111"/>
    </location>
</feature>
<feature type="compositionally biased region" description="Polar residues" evidence="1">
    <location>
        <begin position="72"/>
        <end position="91"/>
    </location>
</feature>